<keyword evidence="3" id="KW-1185">Reference proteome</keyword>
<organism evidence="2 3">
    <name type="scientific">Citricoccus parietis</name>
    <dbReference type="NCBI Taxonomy" id="592307"/>
    <lineage>
        <taxon>Bacteria</taxon>
        <taxon>Bacillati</taxon>
        <taxon>Actinomycetota</taxon>
        <taxon>Actinomycetes</taxon>
        <taxon>Micrococcales</taxon>
        <taxon>Micrococcaceae</taxon>
        <taxon>Citricoccus</taxon>
    </lineage>
</organism>
<gene>
    <name evidence="2" type="ORF">ACFFX0_05465</name>
</gene>
<sequence>MRPSATSCWSRTSAPLVSRAGDARHRTRCRPADGSLGGRGRR</sequence>
<reference evidence="2 3" key="1">
    <citation type="submission" date="2024-09" db="EMBL/GenBank/DDBJ databases">
        <authorList>
            <person name="Sun Q."/>
            <person name="Mori K."/>
        </authorList>
    </citation>
    <scope>NUCLEOTIDE SEQUENCE [LARGE SCALE GENOMIC DNA]</scope>
    <source>
        <strain evidence="2 3">CCM 7609</strain>
    </source>
</reference>
<evidence type="ECO:0000313" key="3">
    <source>
        <dbReference type="Proteomes" id="UP001589575"/>
    </source>
</evidence>
<comment type="caution">
    <text evidence="2">The sequence shown here is derived from an EMBL/GenBank/DDBJ whole genome shotgun (WGS) entry which is preliminary data.</text>
</comment>
<evidence type="ECO:0000313" key="2">
    <source>
        <dbReference type="EMBL" id="MFB9070669.1"/>
    </source>
</evidence>
<protein>
    <submittedName>
        <fullName evidence="2">Uncharacterized protein</fullName>
    </submittedName>
</protein>
<evidence type="ECO:0000256" key="1">
    <source>
        <dbReference type="SAM" id="MobiDB-lite"/>
    </source>
</evidence>
<dbReference type="Proteomes" id="UP001589575">
    <property type="component" value="Unassembled WGS sequence"/>
</dbReference>
<accession>A0ABV5FW39</accession>
<name>A0ABV5FW39_9MICC</name>
<feature type="region of interest" description="Disordered" evidence="1">
    <location>
        <begin position="19"/>
        <end position="42"/>
    </location>
</feature>
<proteinExistence type="predicted"/>
<dbReference type="EMBL" id="JBHMFI010000001">
    <property type="protein sequence ID" value="MFB9070669.1"/>
    <property type="molecule type" value="Genomic_DNA"/>
</dbReference>